<dbReference type="AlphaFoldDB" id="A0A383A3Z7"/>
<protein>
    <submittedName>
        <fullName evidence="7">Uncharacterized protein</fullName>
    </submittedName>
</protein>
<gene>
    <name evidence="7" type="ORF">METZ01_LOCUS455195</name>
</gene>
<name>A0A383A3Z7_9ZZZZ</name>
<evidence type="ECO:0000256" key="2">
    <source>
        <dbReference type="ARBA" id="ARBA00022448"/>
    </source>
</evidence>
<dbReference type="PANTHER" id="PTHR31645:SF0">
    <property type="entry name" value="OLIGOPEPTIDE TRANSPORTER YGL114W-RELATED"/>
    <property type="match status" value="1"/>
</dbReference>
<dbReference type="EMBL" id="UINC01188904">
    <property type="protein sequence ID" value="SVE02341.1"/>
    <property type="molecule type" value="Genomic_DNA"/>
</dbReference>
<dbReference type="InterPro" id="IPR045035">
    <property type="entry name" value="YSL-like"/>
</dbReference>
<evidence type="ECO:0000256" key="6">
    <source>
        <dbReference type="SAM" id="Phobius"/>
    </source>
</evidence>
<dbReference type="GO" id="GO:0016020">
    <property type="term" value="C:membrane"/>
    <property type="evidence" value="ECO:0007669"/>
    <property type="project" value="UniProtKB-SubCell"/>
</dbReference>
<reference evidence="7" key="1">
    <citation type="submission" date="2018-05" db="EMBL/GenBank/DDBJ databases">
        <authorList>
            <person name="Lanie J.A."/>
            <person name="Ng W.-L."/>
            <person name="Kazmierczak K.M."/>
            <person name="Andrzejewski T.M."/>
            <person name="Davidsen T.M."/>
            <person name="Wayne K.J."/>
            <person name="Tettelin H."/>
            <person name="Glass J.I."/>
            <person name="Rusch D."/>
            <person name="Podicherti R."/>
            <person name="Tsui H.-C.T."/>
            <person name="Winkler M.E."/>
        </authorList>
    </citation>
    <scope>NUCLEOTIDE SEQUENCE</scope>
</reference>
<feature type="transmembrane region" description="Helical" evidence="6">
    <location>
        <begin position="233"/>
        <end position="250"/>
    </location>
</feature>
<comment type="subcellular location">
    <subcellularLocation>
        <location evidence="1">Membrane</location>
        <topology evidence="1">Multi-pass membrane protein</topology>
    </subcellularLocation>
</comment>
<feature type="transmembrane region" description="Helical" evidence="6">
    <location>
        <begin position="128"/>
        <end position="150"/>
    </location>
</feature>
<feature type="non-terminal residue" evidence="7">
    <location>
        <position position="254"/>
    </location>
</feature>
<evidence type="ECO:0000256" key="5">
    <source>
        <dbReference type="ARBA" id="ARBA00023136"/>
    </source>
</evidence>
<evidence type="ECO:0000313" key="7">
    <source>
        <dbReference type="EMBL" id="SVE02341.1"/>
    </source>
</evidence>
<keyword evidence="4 6" id="KW-1133">Transmembrane helix</keyword>
<sequence>VSRLSLAMALPMALMVWWISGLILPALLALLIVFSAGYLFAAIAGYMAGLLGSSNNPISGVTIIVVIFTASLFTLLNWLVYDGAHTQDLVVATIGVAAFVCCAGAISGDNLQDLKTGNIVGATPWRQQVAQLVGVLAGALVIPLVLNLLISTYELGKDLAAPQAFLMAALASGILEGTMDWAMVLLGAGIAFCLIALRHHREEWNGLPLHLMFLTVAYGLFLVGGIVEDALVEFVFMGSLFIGATLAWMFEKGG</sequence>
<dbReference type="PANTHER" id="PTHR31645">
    <property type="entry name" value="OLIGOPEPTIDE TRANSPORTER YGL114W-RELATED"/>
    <property type="match status" value="1"/>
</dbReference>
<feature type="transmembrane region" description="Helical" evidence="6">
    <location>
        <begin position="181"/>
        <end position="197"/>
    </location>
</feature>
<feature type="transmembrane region" description="Helical" evidence="6">
    <location>
        <begin position="209"/>
        <end position="227"/>
    </location>
</feature>
<evidence type="ECO:0000256" key="4">
    <source>
        <dbReference type="ARBA" id="ARBA00022989"/>
    </source>
</evidence>
<keyword evidence="3 6" id="KW-0812">Transmembrane</keyword>
<feature type="transmembrane region" description="Helical" evidence="6">
    <location>
        <begin position="89"/>
        <end position="108"/>
    </location>
</feature>
<evidence type="ECO:0000256" key="3">
    <source>
        <dbReference type="ARBA" id="ARBA00022692"/>
    </source>
</evidence>
<feature type="transmembrane region" description="Helical" evidence="6">
    <location>
        <begin position="57"/>
        <end position="80"/>
    </location>
</feature>
<accession>A0A383A3Z7</accession>
<dbReference type="InterPro" id="IPR004813">
    <property type="entry name" value="OPT"/>
</dbReference>
<keyword evidence="2" id="KW-0813">Transport</keyword>
<dbReference type="Pfam" id="PF03169">
    <property type="entry name" value="OPT"/>
    <property type="match status" value="1"/>
</dbReference>
<dbReference type="GO" id="GO:0035673">
    <property type="term" value="F:oligopeptide transmembrane transporter activity"/>
    <property type="evidence" value="ECO:0007669"/>
    <property type="project" value="InterPro"/>
</dbReference>
<proteinExistence type="predicted"/>
<feature type="non-terminal residue" evidence="7">
    <location>
        <position position="1"/>
    </location>
</feature>
<keyword evidence="5 6" id="KW-0472">Membrane</keyword>
<evidence type="ECO:0000256" key="1">
    <source>
        <dbReference type="ARBA" id="ARBA00004141"/>
    </source>
</evidence>
<organism evidence="7">
    <name type="scientific">marine metagenome</name>
    <dbReference type="NCBI Taxonomy" id="408172"/>
    <lineage>
        <taxon>unclassified sequences</taxon>
        <taxon>metagenomes</taxon>
        <taxon>ecological metagenomes</taxon>
    </lineage>
</organism>